<dbReference type="PANTHER" id="PTHR13696:SF96">
    <property type="entry name" value="COBQ_COBB_MIND_PARA NUCLEOTIDE BINDING DOMAIN-CONTAINING PROTEIN"/>
    <property type="match status" value="1"/>
</dbReference>
<keyword evidence="6" id="KW-1185">Reference proteome</keyword>
<dbReference type="InterPro" id="IPR050678">
    <property type="entry name" value="DNA_Partitioning_ATPase"/>
</dbReference>
<accession>A0A368NH14</accession>
<sequence>MSGSIIASRTPMPVISFANAKGGAGKTTAALLLATELAHQGYRICILDADPQRWITQWSEAAGLQHNIEVISEVSVGSLQGHIREGRKTADYVIIDLAGARDAIVTMAIGLSDHVMIPVQGCAMDAKGAAQILDLIEQMRIAGNLVIPHSVVLTRVASMVTTRALLAIKGLLAARGVNVINTPIAERNAFRDIFETGGTVYSMDPAKVSNLDKAQDNSRAFAAEVVHLLPVKVVRSLRPRLLRLIGDAA</sequence>
<evidence type="ECO:0000313" key="2">
    <source>
        <dbReference type="EMBL" id="MUO42325.1"/>
    </source>
</evidence>
<dbReference type="PIRSF" id="PIRSF009320">
    <property type="entry name" value="Nuc_binding_HP_1000"/>
    <property type="match status" value="1"/>
</dbReference>
<dbReference type="OrthoDB" id="113462at2"/>
<reference evidence="5 6" key="2">
    <citation type="submission" date="2019-11" db="EMBL/GenBank/DDBJ databases">
        <title>Whole-genome sequencing of Allorhizobium vitis.</title>
        <authorList>
            <person name="Gan H.M."/>
            <person name="Savka M.A."/>
        </authorList>
    </citation>
    <scope>NUCLEOTIDE SEQUENCE [LARGE SCALE GENOMIC DNA]</scope>
    <source>
        <strain evidence="3 5">AB4</strain>
        <strain evidence="4 7">RF2/1</strain>
        <strain evidence="2 6">T1/7</strain>
    </source>
</reference>
<dbReference type="Proteomes" id="UP000175993">
    <property type="component" value="Unassembled WGS sequence"/>
</dbReference>
<evidence type="ECO:0000313" key="3">
    <source>
        <dbReference type="EMBL" id="MUP08140.1"/>
    </source>
</evidence>
<dbReference type="Gene3D" id="3.40.50.300">
    <property type="entry name" value="P-loop containing nucleotide triphosphate hydrolases"/>
    <property type="match status" value="1"/>
</dbReference>
<organism evidence="1 8">
    <name type="scientific">Agrobacterium vitis</name>
    <name type="common">Rhizobium vitis</name>
    <dbReference type="NCBI Taxonomy" id="373"/>
    <lineage>
        <taxon>Bacteria</taxon>
        <taxon>Pseudomonadati</taxon>
        <taxon>Pseudomonadota</taxon>
        <taxon>Alphaproteobacteria</taxon>
        <taxon>Hyphomicrobiales</taxon>
        <taxon>Rhizobiaceae</taxon>
        <taxon>Rhizobium/Agrobacterium group</taxon>
        <taxon>Agrobacterium</taxon>
    </lineage>
</organism>
<comment type="caution">
    <text evidence="1">The sequence shown here is derived from an EMBL/GenBank/DDBJ whole genome shotgun (WGS) entry which is preliminary data.</text>
</comment>
<proteinExistence type="predicted"/>
<evidence type="ECO:0000313" key="1">
    <source>
        <dbReference type="EMBL" id="KAA3525986.1"/>
    </source>
</evidence>
<dbReference type="AlphaFoldDB" id="A0A368NH14"/>
<dbReference type="Proteomes" id="UP000179454">
    <property type="component" value="Unassembled WGS sequence"/>
</dbReference>
<dbReference type="InterPro" id="IPR009744">
    <property type="entry name" value="VirC1"/>
</dbReference>
<gene>
    <name evidence="3" type="ORF">BBI04_025505</name>
    <name evidence="4" type="ORF">BBK91_012855</name>
    <name evidence="2" type="ORF">BBL17_011080</name>
    <name evidence="1" type="ORF">DXT89_15680</name>
</gene>
<dbReference type="EMBL" id="QUSG01000008">
    <property type="protein sequence ID" value="KAA3525986.1"/>
    <property type="molecule type" value="Genomic_DNA"/>
</dbReference>
<evidence type="ECO:0000313" key="7">
    <source>
        <dbReference type="Proteomes" id="UP000179536"/>
    </source>
</evidence>
<dbReference type="EMBL" id="MBFA02000007">
    <property type="protein sequence ID" value="MUP10760.1"/>
    <property type="molecule type" value="Genomic_DNA"/>
</dbReference>
<reference evidence="1 8" key="1">
    <citation type="submission" date="2018-08" db="EMBL/GenBank/DDBJ databases">
        <title>Genome sequencing of Agrobacterium vitis strain ICMP 10754.</title>
        <authorList>
            <person name="Visnovsky S.B."/>
            <person name="Pitman A.R."/>
        </authorList>
    </citation>
    <scope>NUCLEOTIDE SEQUENCE [LARGE SCALE GENOMIC DNA]</scope>
    <source>
        <strain evidence="1 8">ICMP 10754</strain>
    </source>
</reference>
<evidence type="ECO:0000313" key="8">
    <source>
        <dbReference type="Proteomes" id="UP000436911"/>
    </source>
</evidence>
<evidence type="ECO:0000313" key="4">
    <source>
        <dbReference type="EMBL" id="MUP10760.1"/>
    </source>
</evidence>
<dbReference type="Proteomes" id="UP000179536">
    <property type="component" value="Unassembled WGS sequence"/>
</dbReference>
<dbReference type="EMBL" id="MBFE02000006">
    <property type="protein sequence ID" value="MUO42325.1"/>
    <property type="molecule type" value="Genomic_DNA"/>
</dbReference>
<dbReference type="InterPro" id="IPR027417">
    <property type="entry name" value="P-loop_NTPase"/>
</dbReference>
<dbReference type="CDD" id="cd02042">
    <property type="entry name" value="ParAB_family"/>
    <property type="match status" value="1"/>
</dbReference>
<dbReference type="EMBL" id="MBEV02000025">
    <property type="protein sequence ID" value="MUP08140.1"/>
    <property type="molecule type" value="Genomic_DNA"/>
</dbReference>
<dbReference type="Pfam" id="PF07015">
    <property type="entry name" value="VirC1"/>
    <property type="match status" value="1"/>
</dbReference>
<dbReference type="PANTHER" id="PTHR13696">
    <property type="entry name" value="P-LOOP CONTAINING NUCLEOSIDE TRIPHOSPHATE HYDROLASE"/>
    <property type="match status" value="1"/>
</dbReference>
<name>A0A368NH14_AGRVI</name>
<evidence type="ECO:0000313" key="5">
    <source>
        <dbReference type="Proteomes" id="UP000175993"/>
    </source>
</evidence>
<evidence type="ECO:0000313" key="6">
    <source>
        <dbReference type="Proteomes" id="UP000179454"/>
    </source>
</evidence>
<dbReference type="SUPFAM" id="SSF52540">
    <property type="entry name" value="P-loop containing nucleoside triphosphate hydrolases"/>
    <property type="match status" value="1"/>
</dbReference>
<protein>
    <submittedName>
        <fullName evidence="2">AAA family ATPase</fullName>
    </submittedName>
    <submittedName>
        <fullName evidence="1">ParA family protein</fullName>
    </submittedName>
</protein>
<dbReference type="Proteomes" id="UP000436911">
    <property type="component" value="Unassembled WGS sequence"/>
</dbReference>